<sequence length="419" mass="47747">MANNNVRKPENSDISEETPPSEFTDLMYGISKFVFLCGMPNYWPRNLHYNVTVMKYYSLFSKIVHSPFVFVVVLQYMSFFTEQQLSAKQQSDRVLYCITHPFFGMSVVWGFYRQELFADITHDIVVTLRQMYHDTEVDKAIVKKLVVFTTVYKIGALAVVPAHGCEMLYQVIVYGDSFTCLATAWPLVNDRSVWAEFGRAAIYTMWFFFILKLSGIYLMTMTLTMCLSHQYLSLCSYFINLPILFESNEDIIIKEKKYEKAFKYGVKMHAETLRCALKAKTAFGVPYTGQIIINTIVFVQILTHVVQAKEVNVAALMPILASLFVCLMATGMFMCNAGDITIQAAKLPSAMFASGWHMCSGGAMVRMRSLVTIAITQAQVVPTIYILLLCKILADRANFVSWFLFLDVSYSTFKNNAKF</sequence>
<reference evidence="2" key="1">
    <citation type="submission" date="2017-08" db="EMBL/GenBank/DDBJ databases">
        <title>Analysis of the Antennal Transcriptome and Chemosensory-related Genes of Conopomorpha sinensis Bradley (Lepidoptera: Gracilariidae).</title>
        <authorList>
            <person name="Li P."/>
            <person name="Liu Y."/>
            <person name="Wang S."/>
            <person name="Sun H."/>
        </authorList>
    </citation>
    <scope>NUCLEOTIDE SEQUENCE</scope>
</reference>
<accession>A0A3Q8HD97</accession>
<dbReference type="AlphaFoldDB" id="A0A3Q8HD97"/>
<feature type="transmembrane region" description="Helical" evidence="1">
    <location>
        <begin position="93"/>
        <end position="112"/>
    </location>
</feature>
<feature type="transmembrane region" description="Helical" evidence="1">
    <location>
        <begin position="167"/>
        <end position="188"/>
    </location>
</feature>
<keyword evidence="1" id="KW-0812">Transmembrane</keyword>
<dbReference type="EMBL" id="MF625594">
    <property type="protein sequence ID" value="AXY83421.1"/>
    <property type="molecule type" value="mRNA"/>
</dbReference>
<name>A0A3Q8HD97_9NEOP</name>
<feature type="transmembrane region" description="Helical" evidence="1">
    <location>
        <begin position="63"/>
        <end position="81"/>
    </location>
</feature>
<feature type="transmembrane region" description="Helical" evidence="1">
    <location>
        <begin position="287"/>
        <end position="306"/>
    </location>
</feature>
<protein>
    <submittedName>
        <fullName evidence="2">Putative odorant receptor 26</fullName>
    </submittedName>
</protein>
<proteinExistence type="evidence at transcript level"/>
<feature type="transmembrane region" description="Helical" evidence="1">
    <location>
        <begin position="370"/>
        <end position="394"/>
    </location>
</feature>
<feature type="transmembrane region" description="Helical" evidence="1">
    <location>
        <begin position="200"/>
        <end position="219"/>
    </location>
</feature>
<keyword evidence="1" id="KW-0472">Membrane</keyword>
<organism evidence="2">
    <name type="scientific">Conopomorpha sinensis</name>
    <name type="common">litch fruit borer</name>
    <dbReference type="NCBI Taxonomy" id="940481"/>
    <lineage>
        <taxon>Eukaryota</taxon>
        <taxon>Metazoa</taxon>
        <taxon>Ecdysozoa</taxon>
        <taxon>Arthropoda</taxon>
        <taxon>Hexapoda</taxon>
        <taxon>Insecta</taxon>
        <taxon>Pterygota</taxon>
        <taxon>Neoptera</taxon>
        <taxon>Endopterygota</taxon>
        <taxon>Lepidoptera</taxon>
        <taxon>Glossata</taxon>
        <taxon>Ditrysia</taxon>
        <taxon>Tineoidea</taxon>
        <taxon>Gracillariidae</taxon>
        <taxon>Conopomorpha</taxon>
    </lineage>
</organism>
<keyword evidence="2" id="KW-0675">Receptor</keyword>
<evidence type="ECO:0000256" key="1">
    <source>
        <dbReference type="SAM" id="Phobius"/>
    </source>
</evidence>
<feature type="transmembrane region" description="Helical" evidence="1">
    <location>
        <begin position="313"/>
        <end position="334"/>
    </location>
</feature>
<evidence type="ECO:0000313" key="2">
    <source>
        <dbReference type="EMBL" id="AXY83421.1"/>
    </source>
</evidence>
<keyword evidence="1" id="KW-1133">Transmembrane helix</keyword>